<dbReference type="InterPro" id="IPR043136">
    <property type="entry name" value="B30.2/SPRY_sf"/>
</dbReference>
<dbReference type="SUPFAM" id="SSF49899">
    <property type="entry name" value="Concanavalin A-like lectins/glucanases"/>
    <property type="match status" value="1"/>
</dbReference>
<dbReference type="PROSITE" id="PS50188">
    <property type="entry name" value="B302_SPRY"/>
    <property type="match status" value="1"/>
</dbReference>
<dbReference type="AlphaFoldDB" id="A0A0E9V5W1"/>
<feature type="domain" description="B30.2/SPRY" evidence="1">
    <location>
        <begin position="1"/>
        <end position="65"/>
    </location>
</feature>
<proteinExistence type="predicted"/>
<dbReference type="Gene3D" id="2.60.120.920">
    <property type="match status" value="1"/>
</dbReference>
<reference evidence="2" key="2">
    <citation type="journal article" date="2015" name="Fish Shellfish Immunol.">
        <title>Early steps in the European eel (Anguilla anguilla)-Vibrio vulnificus interaction in the gills: Role of the RtxA13 toxin.</title>
        <authorList>
            <person name="Callol A."/>
            <person name="Pajuelo D."/>
            <person name="Ebbesson L."/>
            <person name="Teles M."/>
            <person name="MacKenzie S."/>
            <person name="Amaro C."/>
        </authorList>
    </citation>
    <scope>NUCLEOTIDE SEQUENCE</scope>
</reference>
<name>A0A0E9V5W1_ANGAN</name>
<dbReference type="EMBL" id="GBXM01035155">
    <property type="protein sequence ID" value="JAH73422.1"/>
    <property type="molecule type" value="Transcribed_RNA"/>
</dbReference>
<evidence type="ECO:0000313" key="2">
    <source>
        <dbReference type="EMBL" id="JAH73422.1"/>
    </source>
</evidence>
<organism evidence="2">
    <name type="scientific">Anguilla anguilla</name>
    <name type="common">European freshwater eel</name>
    <name type="synonym">Muraena anguilla</name>
    <dbReference type="NCBI Taxonomy" id="7936"/>
    <lineage>
        <taxon>Eukaryota</taxon>
        <taxon>Metazoa</taxon>
        <taxon>Chordata</taxon>
        <taxon>Craniata</taxon>
        <taxon>Vertebrata</taxon>
        <taxon>Euteleostomi</taxon>
        <taxon>Actinopterygii</taxon>
        <taxon>Neopterygii</taxon>
        <taxon>Teleostei</taxon>
        <taxon>Anguilliformes</taxon>
        <taxon>Anguillidae</taxon>
        <taxon>Anguilla</taxon>
    </lineage>
</organism>
<protein>
    <recommendedName>
        <fullName evidence="1">B30.2/SPRY domain-containing protein</fullName>
    </recommendedName>
</protein>
<dbReference type="InterPro" id="IPR013320">
    <property type="entry name" value="ConA-like_dom_sf"/>
</dbReference>
<evidence type="ECO:0000259" key="1">
    <source>
        <dbReference type="PROSITE" id="PS50188"/>
    </source>
</evidence>
<accession>A0A0E9V5W1</accession>
<reference evidence="2" key="1">
    <citation type="submission" date="2014-11" db="EMBL/GenBank/DDBJ databases">
        <authorList>
            <person name="Amaro Gonzalez C."/>
        </authorList>
    </citation>
    <scope>NUCLEOTIDE SEQUENCE</scope>
</reference>
<dbReference type="InterPro" id="IPR001870">
    <property type="entry name" value="B30.2/SPRY"/>
</dbReference>
<sequence>MQKNGEHYRAAGVAALKLKRKPQRIRVELDYDRGKVSFFDPSDMSHIYTFKGTFTEKSSHSSVPA</sequence>